<reference evidence="2" key="2">
    <citation type="submission" date="2023-05" db="EMBL/GenBank/DDBJ databases">
        <authorList>
            <consortium name="Lawrence Berkeley National Laboratory"/>
            <person name="Steindorff A."/>
            <person name="Hensen N."/>
            <person name="Bonometti L."/>
            <person name="Westerberg I."/>
            <person name="Brannstrom I.O."/>
            <person name="Guillou S."/>
            <person name="Cros-Aarteil S."/>
            <person name="Calhoun S."/>
            <person name="Haridas S."/>
            <person name="Kuo A."/>
            <person name="Mondo S."/>
            <person name="Pangilinan J."/>
            <person name="Riley R."/>
            <person name="Labutti K."/>
            <person name="Andreopoulos B."/>
            <person name="Lipzen A."/>
            <person name="Chen C."/>
            <person name="Yanf M."/>
            <person name="Daum C."/>
            <person name="Ng V."/>
            <person name="Clum A."/>
            <person name="Ohm R."/>
            <person name="Martin F."/>
            <person name="Silar P."/>
            <person name="Natvig D."/>
            <person name="Lalanne C."/>
            <person name="Gautier V."/>
            <person name="Ament-Velasquez S.L."/>
            <person name="Kruys A."/>
            <person name="Hutchinson M.I."/>
            <person name="Powell A.J."/>
            <person name="Barry K."/>
            <person name="Miller A.N."/>
            <person name="Grigoriev I.V."/>
            <person name="Debuchy R."/>
            <person name="Gladieux P."/>
            <person name="Thoren M.H."/>
            <person name="Johannesson H."/>
        </authorList>
    </citation>
    <scope>NUCLEOTIDE SEQUENCE</scope>
    <source>
        <strain evidence="2">CBS 538.74</strain>
    </source>
</reference>
<evidence type="ECO:0000313" key="3">
    <source>
        <dbReference type="Proteomes" id="UP001302745"/>
    </source>
</evidence>
<protein>
    <recommendedName>
        <fullName evidence="4">Mucin</fullName>
    </recommendedName>
</protein>
<evidence type="ECO:0008006" key="4">
    <source>
        <dbReference type="Google" id="ProtNLM"/>
    </source>
</evidence>
<feature type="compositionally biased region" description="Basic and acidic residues" evidence="1">
    <location>
        <begin position="163"/>
        <end position="172"/>
    </location>
</feature>
<sequence length="805" mass="89024">MGSSQGRRQGILAIARGPDAVPERDSAISGRTSPGAHNRVMGAFDAHDSGGGGAMLGEGLVREADAGVASSSAHPRDPFDPFDPGGSSLQLPFLISNSSCSNTHPRDSFSWISSDQQDACHTPNPNLASHADYPPLFVYTFYLSPLTSGSSGAFSSRHSRHNGHSDESHEARSTMPGPVFDEPAEHRFPAPSSTTDYVSSVCAPAETRIDDTTQLRPHSADSGRSGRTASPLSFARWARRHQHHPHDRHHEEEVPKVKGRDRGSAERKTITKSSPKRSCRSRSSSTQKRQPQAAAVQQMTRAEFEALPLAIQRKYFSTLERLRFAQESGLVDGISQHYDDISNFKCRKPRQDRSASEQLGGQNHHESAFDFHSPTSDSAPLCDDSPEITQEPGFCRENQLRRRASVILDAADEAVYRLSQQACRKNLLTPVEVLTPPLSPARNSMDSSDGFRKYLERSGDGHVPQSFFDSFRWLDEEDDLDLRLFLDDYHANLREGTPTTKQRPSFRRHMSISKVPFGRRSSISTRPGTRGAMTPTSPIHSPTGSVSNGATHTRRKSRALSLITPKHAPQPSITAFDPAAAHYQDPEARLKLRVYLASPQKFDEAVEFGFPSADALSAVPAVGGGATGLSRRQARQILADDSSNMRTFLADDDEDDDNLSLSSDQPSLADPDSPQTPEPFEPRVNVPRHTRLASAGVVSGRKTPEGMFYAQAPASSREMTLRMTLTRPDLRAHEDDMYGWQQKQASQQNSRRPTMQLTSESRAAYLGNDMHRDDSLEKFPEVDHWNEPVAEKGVMRRIWNRVRRA</sequence>
<feature type="compositionally biased region" description="Basic residues" evidence="1">
    <location>
        <begin position="237"/>
        <end position="247"/>
    </location>
</feature>
<feature type="region of interest" description="Disordered" evidence="1">
    <location>
        <begin position="152"/>
        <end position="297"/>
    </location>
</feature>
<comment type="caution">
    <text evidence="2">The sequence shown here is derived from an EMBL/GenBank/DDBJ whole genome shotgun (WGS) entry which is preliminary data.</text>
</comment>
<feature type="compositionally biased region" description="Low complexity" evidence="1">
    <location>
        <begin position="659"/>
        <end position="668"/>
    </location>
</feature>
<feature type="compositionally biased region" description="Low complexity" evidence="1">
    <location>
        <begin position="281"/>
        <end position="292"/>
    </location>
</feature>
<feature type="compositionally biased region" description="Basic and acidic residues" evidence="1">
    <location>
        <begin position="248"/>
        <end position="269"/>
    </location>
</feature>
<dbReference type="AlphaFoldDB" id="A0AAN6VFJ6"/>
<feature type="region of interest" description="Disordered" evidence="1">
    <location>
        <begin position="348"/>
        <end position="395"/>
    </location>
</feature>
<feature type="region of interest" description="Disordered" evidence="1">
    <location>
        <begin position="1"/>
        <end position="57"/>
    </location>
</feature>
<gene>
    <name evidence="2" type="ORF">C8A00DRAFT_17935</name>
</gene>
<keyword evidence="3" id="KW-1185">Reference proteome</keyword>
<feature type="region of interest" description="Disordered" evidence="1">
    <location>
        <begin position="518"/>
        <end position="552"/>
    </location>
</feature>
<feature type="region of interest" description="Disordered" evidence="1">
    <location>
        <begin position="66"/>
        <end position="85"/>
    </location>
</feature>
<dbReference type="Proteomes" id="UP001302745">
    <property type="component" value="Unassembled WGS sequence"/>
</dbReference>
<feature type="region of interest" description="Disordered" evidence="1">
    <location>
        <begin position="650"/>
        <end position="689"/>
    </location>
</feature>
<reference evidence="2" key="1">
    <citation type="journal article" date="2023" name="Mol. Phylogenet. Evol.">
        <title>Genome-scale phylogeny and comparative genomics of the fungal order Sordariales.</title>
        <authorList>
            <person name="Hensen N."/>
            <person name="Bonometti L."/>
            <person name="Westerberg I."/>
            <person name="Brannstrom I.O."/>
            <person name="Guillou S."/>
            <person name="Cros-Aarteil S."/>
            <person name="Calhoun S."/>
            <person name="Haridas S."/>
            <person name="Kuo A."/>
            <person name="Mondo S."/>
            <person name="Pangilinan J."/>
            <person name="Riley R."/>
            <person name="LaButti K."/>
            <person name="Andreopoulos B."/>
            <person name="Lipzen A."/>
            <person name="Chen C."/>
            <person name="Yan M."/>
            <person name="Daum C."/>
            <person name="Ng V."/>
            <person name="Clum A."/>
            <person name="Steindorff A."/>
            <person name="Ohm R.A."/>
            <person name="Martin F."/>
            <person name="Silar P."/>
            <person name="Natvig D.O."/>
            <person name="Lalanne C."/>
            <person name="Gautier V."/>
            <person name="Ament-Velasquez S.L."/>
            <person name="Kruys A."/>
            <person name="Hutchinson M.I."/>
            <person name="Powell A.J."/>
            <person name="Barry K."/>
            <person name="Miller A.N."/>
            <person name="Grigoriev I.V."/>
            <person name="Debuchy R."/>
            <person name="Gladieux P."/>
            <person name="Hiltunen Thoren M."/>
            <person name="Johannesson H."/>
        </authorList>
    </citation>
    <scope>NUCLEOTIDE SEQUENCE</scope>
    <source>
        <strain evidence="2">CBS 538.74</strain>
    </source>
</reference>
<accession>A0AAN6VFJ6</accession>
<organism evidence="2 3">
    <name type="scientific">Chaetomidium leptoderma</name>
    <dbReference type="NCBI Taxonomy" id="669021"/>
    <lineage>
        <taxon>Eukaryota</taxon>
        <taxon>Fungi</taxon>
        <taxon>Dikarya</taxon>
        <taxon>Ascomycota</taxon>
        <taxon>Pezizomycotina</taxon>
        <taxon>Sordariomycetes</taxon>
        <taxon>Sordariomycetidae</taxon>
        <taxon>Sordariales</taxon>
        <taxon>Chaetomiaceae</taxon>
        <taxon>Chaetomidium</taxon>
    </lineage>
</organism>
<proteinExistence type="predicted"/>
<name>A0AAN6VFJ6_9PEZI</name>
<feature type="compositionally biased region" description="Polar residues" evidence="1">
    <location>
        <begin position="534"/>
        <end position="551"/>
    </location>
</feature>
<dbReference type="EMBL" id="MU857064">
    <property type="protein sequence ID" value="KAK4150557.1"/>
    <property type="molecule type" value="Genomic_DNA"/>
</dbReference>
<feature type="compositionally biased region" description="Basic and acidic residues" evidence="1">
    <location>
        <begin position="207"/>
        <end position="221"/>
    </location>
</feature>
<evidence type="ECO:0000256" key="1">
    <source>
        <dbReference type="SAM" id="MobiDB-lite"/>
    </source>
</evidence>
<evidence type="ECO:0000313" key="2">
    <source>
        <dbReference type="EMBL" id="KAK4150557.1"/>
    </source>
</evidence>